<evidence type="ECO:0000313" key="6">
    <source>
        <dbReference type="Proteomes" id="UP001148786"/>
    </source>
</evidence>
<dbReference type="Gene3D" id="2.40.70.10">
    <property type="entry name" value="Acid Proteases"/>
    <property type="match status" value="1"/>
</dbReference>
<dbReference type="InterPro" id="IPR034164">
    <property type="entry name" value="Pepsin-like_dom"/>
</dbReference>
<feature type="chain" id="PRO_5040924066" description="Peptidase A1 domain-containing protein" evidence="3">
    <location>
        <begin position="27"/>
        <end position="306"/>
    </location>
</feature>
<dbReference type="PROSITE" id="PS51767">
    <property type="entry name" value="PEPTIDASE_A1"/>
    <property type="match status" value="1"/>
</dbReference>
<comment type="similarity">
    <text evidence="1">Belongs to the peptidase A1 family.</text>
</comment>
<dbReference type="PANTHER" id="PTHR47966:SF51">
    <property type="entry name" value="BETA-SITE APP-CLEAVING ENZYME, ISOFORM A-RELATED"/>
    <property type="match status" value="1"/>
</dbReference>
<dbReference type="OrthoDB" id="3089at2759"/>
<keyword evidence="2" id="KW-1015">Disulfide bond</keyword>
<reference evidence="5" key="1">
    <citation type="submission" date="2022-07" db="EMBL/GenBank/DDBJ databases">
        <title>Genome Sequence of Agrocybe chaxingu.</title>
        <authorList>
            <person name="Buettner E."/>
        </authorList>
    </citation>
    <scope>NUCLEOTIDE SEQUENCE</scope>
    <source>
        <strain evidence="5">MP-N11</strain>
    </source>
</reference>
<evidence type="ECO:0000256" key="1">
    <source>
        <dbReference type="ARBA" id="ARBA00007447"/>
    </source>
</evidence>
<sequence>MVTGIPFACIFHIALLHLWSNSGVAALPHGLRSTEGTSRRTDVGYDIPIMTKKARSTGSRNRRRGNASGSVGLGNNVDLLYTVPIEVGNNVFAVNLDTGSSDLWVVSDTCRRGACSGARTARYPQSSVPSGGANVNMTYGDSTTGTFASGAVGLDTATIAGVSMNQQAFGVVNDTSNFLVQFEAAGIFGLSFPAASRVQQAVVTRNSGPIDTTDKFIESTYTSGPLLPRIAMSGALELPMFTVQFQRNTIDVGGEGLLTLGKLPDGVDNSSLTWVPVRPYSVAEGGMDPPSWAPNEVYLVRQSLKS</sequence>
<dbReference type="Pfam" id="PF00026">
    <property type="entry name" value="Asp"/>
    <property type="match status" value="1"/>
</dbReference>
<feature type="disulfide bond" evidence="2">
    <location>
        <begin position="110"/>
        <end position="115"/>
    </location>
</feature>
<gene>
    <name evidence="5" type="ORF">NLJ89_g11508</name>
</gene>
<dbReference type="InterPro" id="IPR021109">
    <property type="entry name" value="Peptidase_aspartic_dom_sf"/>
</dbReference>
<dbReference type="InterPro" id="IPR001461">
    <property type="entry name" value="Aspartic_peptidase_A1"/>
</dbReference>
<dbReference type="CDD" id="cd05471">
    <property type="entry name" value="pepsin_like"/>
    <property type="match status" value="1"/>
</dbReference>
<dbReference type="EMBL" id="JANKHO010002698">
    <property type="protein sequence ID" value="KAJ3489681.1"/>
    <property type="molecule type" value="Genomic_DNA"/>
</dbReference>
<proteinExistence type="inferred from homology"/>
<comment type="caution">
    <text evidence="5">The sequence shown here is derived from an EMBL/GenBank/DDBJ whole genome shotgun (WGS) entry which is preliminary data.</text>
</comment>
<dbReference type="PANTHER" id="PTHR47966">
    <property type="entry name" value="BETA-SITE APP-CLEAVING ENZYME, ISOFORM A-RELATED"/>
    <property type="match status" value="1"/>
</dbReference>
<protein>
    <recommendedName>
        <fullName evidence="4">Peptidase A1 domain-containing protein</fullName>
    </recommendedName>
</protein>
<evidence type="ECO:0000256" key="3">
    <source>
        <dbReference type="SAM" id="SignalP"/>
    </source>
</evidence>
<dbReference type="SUPFAM" id="SSF50630">
    <property type="entry name" value="Acid proteases"/>
    <property type="match status" value="1"/>
</dbReference>
<dbReference type="GO" id="GO:0006508">
    <property type="term" value="P:proteolysis"/>
    <property type="evidence" value="ECO:0007669"/>
    <property type="project" value="InterPro"/>
</dbReference>
<evidence type="ECO:0000313" key="5">
    <source>
        <dbReference type="EMBL" id="KAJ3489681.1"/>
    </source>
</evidence>
<keyword evidence="3" id="KW-0732">Signal</keyword>
<evidence type="ECO:0000259" key="4">
    <source>
        <dbReference type="PROSITE" id="PS51767"/>
    </source>
</evidence>
<organism evidence="5 6">
    <name type="scientific">Agrocybe chaxingu</name>
    <dbReference type="NCBI Taxonomy" id="84603"/>
    <lineage>
        <taxon>Eukaryota</taxon>
        <taxon>Fungi</taxon>
        <taxon>Dikarya</taxon>
        <taxon>Basidiomycota</taxon>
        <taxon>Agaricomycotina</taxon>
        <taxon>Agaricomycetes</taxon>
        <taxon>Agaricomycetidae</taxon>
        <taxon>Agaricales</taxon>
        <taxon>Agaricineae</taxon>
        <taxon>Strophariaceae</taxon>
        <taxon>Agrocybe</taxon>
    </lineage>
</organism>
<keyword evidence="6" id="KW-1185">Reference proteome</keyword>
<feature type="domain" description="Peptidase A1" evidence="4">
    <location>
        <begin position="81"/>
        <end position="306"/>
    </location>
</feature>
<feature type="signal peptide" evidence="3">
    <location>
        <begin position="1"/>
        <end position="26"/>
    </location>
</feature>
<accession>A0A9W8JNL1</accession>
<dbReference type="GO" id="GO:0004190">
    <property type="term" value="F:aspartic-type endopeptidase activity"/>
    <property type="evidence" value="ECO:0007669"/>
    <property type="project" value="InterPro"/>
</dbReference>
<dbReference type="Proteomes" id="UP001148786">
    <property type="component" value="Unassembled WGS sequence"/>
</dbReference>
<dbReference type="AlphaFoldDB" id="A0A9W8JNL1"/>
<name>A0A9W8JNL1_9AGAR</name>
<evidence type="ECO:0000256" key="2">
    <source>
        <dbReference type="PIRSR" id="PIRSR601461-2"/>
    </source>
</evidence>
<dbReference type="InterPro" id="IPR033121">
    <property type="entry name" value="PEPTIDASE_A1"/>
</dbReference>